<accession>A0AAV7BNL4</accession>
<keyword evidence="2" id="KW-1185">Reference proteome</keyword>
<comment type="caution">
    <text evidence="1">The sequence shown here is derived from an EMBL/GenBank/DDBJ whole genome shotgun (WGS) entry which is preliminary data.</text>
</comment>
<sequence length="90" mass="10271">MSPMGVRSWLQGDYRVNPVIQLDTSCRNWLYKLLYSSKYPYTICGGRGVQHDDIDMRGEGVNEGGGGPYKQNMSKLPADYYTFSKIVCHR</sequence>
<name>A0AAV7BNL4_ENGPU</name>
<dbReference type="Proteomes" id="UP000824782">
    <property type="component" value="Unassembled WGS sequence"/>
</dbReference>
<proteinExistence type="predicted"/>
<evidence type="ECO:0000313" key="1">
    <source>
        <dbReference type="EMBL" id="KAG8574113.1"/>
    </source>
</evidence>
<gene>
    <name evidence="1" type="ORF">GDO81_009051</name>
</gene>
<organism evidence="1 2">
    <name type="scientific">Engystomops pustulosus</name>
    <name type="common">Tungara frog</name>
    <name type="synonym">Physalaemus pustulosus</name>
    <dbReference type="NCBI Taxonomy" id="76066"/>
    <lineage>
        <taxon>Eukaryota</taxon>
        <taxon>Metazoa</taxon>
        <taxon>Chordata</taxon>
        <taxon>Craniata</taxon>
        <taxon>Vertebrata</taxon>
        <taxon>Euteleostomi</taxon>
        <taxon>Amphibia</taxon>
        <taxon>Batrachia</taxon>
        <taxon>Anura</taxon>
        <taxon>Neobatrachia</taxon>
        <taxon>Hyloidea</taxon>
        <taxon>Leptodactylidae</taxon>
        <taxon>Leiuperinae</taxon>
        <taxon>Engystomops</taxon>
    </lineage>
</organism>
<protein>
    <submittedName>
        <fullName evidence="1">Uncharacterized protein</fullName>
    </submittedName>
</protein>
<dbReference type="EMBL" id="WNYA01000004">
    <property type="protein sequence ID" value="KAG8574113.1"/>
    <property type="molecule type" value="Genomic_DNA"/>
</dbReference>
<reference evidence="1" key="1">
    <citation type="thesis" date="2020" institute="ProQuest LLC" country="789 East Eisenhower Parkway, Ann Arbor, MI, USA">
        <title>Comparative Genomics and Chromosome Evolution.</title>
        <authorList>
            <person name="Mudd A.B."/>
        </authorList>
    </citation>
    <scope>NUCLEOTIDE SEQUENCE</scope>
    <source>
        <strain evidence="1">237g6f4</strain>
        <tissue evidence="1">Blood</tissue>
    </source>
</reference>
<dbReference type="AlphaFoldDB" id="A0AAV7BNL4"/>
<evidence type="ECO:0000313" key="2">
    <source>
        <dbReference type="Proteomes" id="UP000824782"/>
    </source>
</evidence>